<evidence type="ECO:0000313" key="7">
    <source>
        <dbReference type="EMBL" id="KTD21163.1"/>
    </source>
</evidence>
<dbReference type="GO" id="GO:0006308">
    <property type="term" value="P:DNA catabolic process"/>
    <property type="evidence" value="ECO:0007669"/>
    <property type="project" value="InterPro"/>
</dbReference>
<keyword evidence="1" id="KW-0540">Nuclease</keyword>
<evidence type="ECO:0000256" key="1">
    <source>
        <dbReference type="ARBA" id="ARBA00022722"/>
    </source>
</evidence>
<evidence type="ECO:0000256" key="4">
    <source>
        <dbReference type="ARBA" id="ARBA00022801"/>
    </source>
</evidence>
<dbReference type="GO" id="GO:0016788">
    <property type="term" value="F:hydrolase activity, acting on ester bonds"/>
    <property type="evidence" value="ECO:0007669"/>
    <property type="project" value="InterPro"/>
</dbReference>
<proteinExistence type="predicted"/>
<dbReference type="InterPro" id="IPR003154">
    <property type="entry name" value="S1/P1nuclease"/>
</dbReference>
<name>A0A0W0VLY7_9GAMM</name>
<dbReference type="Pfam" id="PF02265">
    <property type="entry name" value="S1-P1_nuclease"/>
    <property type="match status" value="1"/>
</dbReference>
<dbReference type="Gene3D" id="1.10.575.10">
    <property type="entry name" value="P1 Nuclease"/>
    <property type="match status" value="1"/>
</dbReference>
<dbReference type="AlphaFoldDB" id="A0A0W0VLY7"/>
<gene>
    <name evidence="7" type="ORF">Llon_1261</name>
</gene>
<dbReference type="GO" id="GO:0046872">
    <property type="term" value="F:metal ion binding"/>
    <property type="evidence" value="ECO:0007669"/>
    <property type="project" value="UniProtKB-KW"/>
</dbReference>
<reference evidence="7 8" key="1">
    <citation type="submission" date="2015-11" db="EMBL/GenBank/DDBJ databases">
        <title>Genomic analysis of 38 Legionella species identifies large and diverse effector repertoires.</title>
        <authorList>
            <person name="Burstein D."/>
            <person name="Amaro F."/>
            <person name="Zusman T."/>
            <person name="Lifshitz Z."/>
            <person name="Cohen O."/>
            <person name="Gilbert J.A."/>
            <person name="Pupko T."/>
            <person name="Shuman H.A."/>
            <person name="Segal G."/>
        </authorList>
    </citation>
    <scope>NUCLEOTIDE SEQUENCE [LARGE SCALE GENOMIC DNA]</scope>
    <source>
        <strain evidence="7 8">ATCC 49505</strain>
    </source>
</reference>
<keyword evidence="6" id="KW-0325">Glycoprotein</keyword>
<keyword evidence="2" id="KW-0479">Metal-binding</keyword>
<dbReference type="GO" id="GO:0004519">
    <property type="term" value="F:endonuclease activity"/>
    <property type="evidence" value="ECO:0007669"/>
    <property type="project" value="UniProtKB-KW"/>
</dbReference>
<dbReference type="EMBL" id="LNYK01000016">
    <property type="protein sequence ID" value="KTD21163.1"/>
    <property type="molecule type" value="Genomic_DNA"/>
</dbReference>
<dbReference type="PANTHER" id="PTHR33146:SF10">
    <property type="entry name" value="STRAND-SPECIFIC NUCLEASE, PUTATIVE-RELATED"/>
    <property type="match status" value="1"/>
</dbReference>
<protein>
    <submittedName>
        <fullName evidence="7">3'-nucleotidase/nuclease</fullName>
    </submittedName>
</protein>
<keyword evidence="4" id="KW-0378">Hydrolase</keyword>
<dbReference type="InterPro" id="IPR008947">
    <property type="entry name" value="PLipase_C/P1_nuclease_dom_sf"/>
</dbReference>
<evidence type="ECO:0000256" key="3">
    <source>
        <dbReference type="ARBA" id="ARBA00022759"/>
    </source>
</evidence>
<keyword evidence="8" id="KW-1185">Reference proteome</keyword>
<dbReference type="PANTHER" id="PTHR33146">
    <property type="entry name" value="ENDONUCLEASE 4"/>
    <property type="match status" value="1"/>
</dbReference>
<evidence type="ECO:0000313" key="8">
    <source>
        <dbReference type="Proteomes" id="UP000054997"/>
    </source>
</evidence>
<dbReference type="PATRIC" id="fig|45068.5.peg.1361"/>
<dbReference type="SUPFAM" id="SSF48537">
    <property type="entry name" value="Phospholipase C/P1 nuclease"/>
    <property type="match status" value="1"/>
</dbReference>
<comment type="caution">
    <text evidence="7">The sequence shown here is derived from an EMBL/GenBank/DDBJ whole genome shotgun (WGS) entry which is preliminary data.</text>
</comment>
<dbReference type="GO" id="GO:0003676">
    <property type="term" value="F:nucleic acid binding"/>
    <property type="evidence" value="ECO:0007669"/>
    <property type="project" value="InterPro"/>
</dbReference>
<dbReference type="Proteomes" id="UP000054997">
    <property type="component" value="Unassembled WGS sequence"/>
</dbReference>
<dbReference type="STRING" id="45068.Llon_1261"/>
<evidence type="ECO:0000256" key="5">
    <source>
        <dbReference type="ARBA" id="ARBA00023157"/>
    </source>
</evidence>
<evidence type="ECO:0000256" key="6">
    <source>
        <dbReference type="ARBA" id="ARBA00023180"/>
    </source>
</evidence>
<keyword evidence="3" id="KW-0255">Endonuclease</keyword>
<sequence>MAAAHAWNATGHRLIAQIAYHHLKPHAKKLFNHYNHALDNEYRPQSFVNSAAWLDALKYQEFNWFNQLHFIKGYFSLDNSPLPPEPTHNAVWAIQEAMRVLSSPRAGKFHKGIALRILTHVVGDIHQPLHTATKVSSRLPSGDLGGNLFNLASNPIASNLHSYWDNGGGYLTSKEGYRRQYVVKQAIMIEKKWPCDLLKTNLNPAEWVNESHDLAIRFAYQLQEGDSPSMGYQKKVQDISEQRIALAGCRLAAILNQLSQKIQSKN</sequence>
<evidence type="ECO:0000256" key="2">
    <source>
        <dbReference type="ARBA" id="ARBA00022723"/>
    </source>
</evidence>
<organism evidence="7 8">
    <name type="scientific">Legionella londiniensis</name>
    <dbReference type="NCBI Taxonomy" id="45068"/>
    <lineage>
        <taxon>Bacteria</taxon>
        <taxon>Pseudomonadati</taxon>
        <taxon>Pseudomonadota</taxon>
        <taxon>Gammaproteobacteria</taxon>
        <taxon>Legionellales</taxon>
        <taxon>Legionellaceae</taxon>
        <taxon>Legionella</taxon>
    </lineage>
</organism>
<keyword evidence="5" id="KW-1015">Disulfide bond</keyword>
<dbReference type="CDD" id="cd11010">
    <property type="entry name" value="S1-P1_nuclease"/>
    <property type="match status" value="1"/>
</dbReference>
<accession>A0A0W0VLY7</accession>